<gene>
    <name evidence="1" type="ORF">L6452_43210</name>
</gene>
<dbReference type="EMBL" id="CM042063">
    <property type="protein sequence ID" value="KAI3668133.1"/>
    <property type="molecule type" value="Genomic_DNA"/>
</dbReference>
<evidence type="ECO:0000313" key="2">
    <source>
        <dbReference type="Proteomes" id="UP001055879"/>
    </source>
</evidence>
<protein>
    <submittedName>
        <fullName evidence="1">Uncharacterized protein</fullName>
    </submittedName>
</protein>
<proteinExistence type="predicted"/>
<reference evidence="2" key="1">
    <citation type="journal article" date="2022" name="Mol. Ecol. Resour.">
        <title>The genomes of chicory, endive, great burdock and yacon provide insights into Asteraceae palaeo-polyploidization history and plant inulin production.</title>
        <authorList>
            <person name="Fan W."/>
            <person name="Wang S."/>
            <person name="Wang H."/>
            <person name="Wang A."/>
            <person name="Jiang F."/>
            <person name="Liu H."/>
            <person name="Zhao H."/>
            <person name="Xu D."/>
            <person name="Zhang Y."/>
        </authorList>
    </citation>
    <scope>NUCLEOTIDE SEQUENCE [LARGE SCALE GENOMIC DNA]</scope>
    <source>
        <strain evidence="2">cv. Niubang</strain>
    </source>
</reference>
<reference evidence="1 2" key="2">
    <citation type="journal article" date="2022" name="Mol. Ecol. Resour.">
        <title>The genomes of chicory, endive, great burdock and yacon provide insights into Asteraceae paleo-polyploidization history and plant inulin production.</title>
        <authorList>
            <person name="Fan W."/>
            <person name="Wang S."/>
            <person name="Wang H."/>
            <person name="Wang A."/>
            <person name="Jiang F."/>
            <person name="Liu H."/>
            <person name="Zhao H."/>
            <person name="Xu D."/>
            <person name="Zhang Y."/>
        </authorList>
    </citation>
    <scope>NUCLEOTIDE SEQUENCE [LARGE SCALE GENOMIC DNA]</scope>
    <source>
        <strain evidence="2">cv. Niubang</strain>
    </source>
</reference>
<evidence type="ECO:0000313" key="1">
    <source>
        <dbReference type="EMBL" id="KAI3668133.1"/>
    </source>
</evidence>
<comment type="caution">
    <text evidence="1">The sequence shown here is derived from an EMBL/GenBank/DDBJ whole genome shotgun (WGS) entry which is preliminary data.</text>
</comment>
<sequence>MSSVSAVDTLMSDFLHKTGGVAVIDGGLATELERYGADLNDPLWSAKCLLTSTHLIRQVHLDYLEAGADILITASYQATIQGFEAKGYSSEDGESMLRRSVEIAREARDVYYQRCRESSSDYTGDGRILKHRPILAAASVGSYGAYLADGSEYSGDYGDAMNLEFLKDFHRRRVQVLAESGADLIAFETVPNKLEAQAFAELLEEGINVPAWFSFNSKDGVTVVSGDSLAECAAIADSCNKVVAVGINCTPPRFIGGLISTIKKVTTKPILIYPNSGENYDAQLKQWVQNTGVPDEDFVSYVNTWCEMGASLVGGCCRTTPDTIRAIYKTLPSRSASIPVAEKLQRESGRSIINAT</sequence>
<organism evidence="1 2">
    <name type="scientific">Arctium lappa</name>
    <name type="common">Greater burdock</name>
    <name type="synonym">Lappa major</name>
    <dbReference type="NCBI Taxonomy" id="4217"/>
    <lineage>
        <taxon>Eukaryota</taxon>
        <taxon>Viridiplantae</taxon>
        <taxon>Streptophyta</taxon>
        <taxon>Embryophyta</taxon>
        <taxon>Tracheophyta</taxon>
        <taxon>Spermatophyta</taxon>
        <taxon>Magnoliopsida</taxon>
        <taxon>eudicotyledons</taxon>
        <taxon>Gunneridae</taxon>
        <taxon>Pentapetalae</taxon>
        <taxon>asterids</taxon>
        <taxon>campanulids</taxon>
        <taxon>Asterales</taxon>
        <taxon>Asteraceae</taxon>
        <taxon>Carduoideae</taxon>
        <taxon>Cardueae</taxon>
        <taxon>Arctiinae</taxon>
        <taxon>Arctium</taxon>
    </lineage>
</organism>
<keyword evidence="2" id="KW-1185">Reference proteome</keyword>
<dbReference type="Proteomes" id="UP001055879">
    <property type="component" value="Linkage Group LG17"/>
</dbReference>
<name>A0ACB8XL65_ARCLA</name>
<accession>A0ACB8XL65</accession>